<gene>
    <name evidence="1" type="ORF">ABT322_39405</name>
</gene>
<comment type="caution">
    <text evidence="1">The sequence shown here is derived from an EMBL/GenBank/DDBJ whole genome shotgun (WGS) entry which is preliminary data.</text>
</comment>
<accession>A0ABV1VT50</accession>
<keyword evidence="2" id="KW-1185">Reference proteome</keyword>
<dbReference type="Proteomes" id="UP001490330">
    <property type="component" value="Unassembled WGS sequence"/>
</dbReference>
<protein>
    <submittedName>
        <fullName evidence="1">Uncharacterized protein</fullName>
    </submittedName>
</protein>
<sequence>MPDENVQQGQDTVGEFVIPAEITDLNLLPATEVKPEDVGTLTLAYKDGAPVLTLSGGTVAPVVLTVVDESGSPVGLYSAGSLPFPVRPTARVCSEVFGSVRVEFDRIDAAPGE</sequence>
<dbReference type="EMBL" id="JBEPCV010000074">
    <property type="protein sequence ID" value="MER6909668.1"/>
    <property type="molecule type" value="Genomic_DNA"/>
</dbReference>
<dbReference type="RefSeq" id="WP_350724689.1">
    <property type="nucleotide sequence ID" value="NZ_JBEPCO010000058.1"/>
</dbReference>
<organism evidence="1 2">
    <name type="scientific">Streptomyces flaveolus</name>
    <dbReference type="NCBI Taxonomy" id="67297"/>
    <lineage>
        <taxon>Bacteria</taxon>
        <taxon>Bacillati</taxon>
        <taxon>Actinomycetota</taxon>
        <taxon>Actinomycetes</taxon>
        <taxon>Kitasatosporales</taxon>
        <taxon>Streptomycetaceae</taxon>
        <taxon>Streptomyces</taxon>
    </lineage>
</organism>
<proteinExistence type="predicted"/>
<name>A0ABV1VT50_9ACTN</name>
<evidence type="ECO:0000313" key="2">
    <source>
        <dbReference type="Proteomes" id="UP001490330"/>
    </source>
</evidence>
<evidence type="ECO:0000313" key="1">
    <source>
        <dbReference type="EMBL" id="MER6909668.1"/>
    </source>
</evidence>
<reference evidence="1 2" key="1">
    <citation type="submission" date="2024-06" db="EMBL/GenBank/DDBJ databases">
        <title>The Natural Products Discovery Center: Release of the First 8490 Sequenced Strains for Exploring Actinobacteria Biosynthetic Diversity.</title>
        <authorList>
            <person name="Kalkreuter E."/>
            <person name="Kautsar S.A."/>
            <person name="Yang D."/>
            <person name="Bader C.D."/>
            <person name="Teijaro C.N."/>
            <person name="Fluegel L."/>
            <person name="Davis C.M."/>
            <person name="Simpson J.R."/>
            <person name="Lauterbach L."/>
            <person name="Steele A.D."/>
            <person name="Gui C."/>
            <person name="Meng S."/>
            <person name="Li G."/>
            <person name="Viehrig K."/>
            <person name="Ye F."/>
            <person name="Su P."/>
            <person name="Kiefer A.F."/>
            <person name="Nichols A."/>
            <person name="Cepeda A.J."/>
            <person name="Yan W."/>
            <person name="Fan B."/>
            <person name="Jiang Y."/>
            <person name="Adhikari A."/>
            <person name="Zheng C.-J."/>
            <person name="Schuster L."/>
            <person name="Cowan T.M."/>
            <person name="Smanski M.J."/>
            <person name="Chevrette M.G."/>
            <person name="De Carvalho L.P.S."/>
            <person name="Shen B."/>
        </authorList>
    </citation>
    <scope>NUCLEOTIDE SEQUENCE [LARGE SCALE GENOMIC DNA]</scope>
    <source>
        <strain evidence="1 2">NPDC000632</strain>
    </source>
</reference>